<sequence length="104" mass="12252">MVPGPLVHSTFSTDPNMQMRCGCETSWLRNVLANEPLFFDRGNIQHHRPEKLLRGKQLAETLEDARARKMEEKEQLNKHPQDRENKDQEVNEQPDQGEQDYKEH</sequence>
<name>E3MHX5_CAERE</name>
<gene>
    <name evidence="2" type="ORF">CRE_24946</name>
</gene>
<reference evidence="2" key="1">
    <citation type="submission" date="2007-07" db="EMBL/GenBank/DDBJ databases">
        <title>PCAP assembly of the Caenorhabditis remanei genome.</title>
        <authorList>
            <consortium name="The Caenorhabditis remanei Sequencing Consortium"/>
            <person name="Wilson R.K."/>
        </authorList>
    </citation>
    <scope>NUCLEOTIDE SEQUENCE [LARGE SCALE GENOMIC DNA]</scope>
    <source>
        <strain evidence="2">PB4641</strain>
    </source>
</reference>
<evidence type="ECO:0000256" key="1">
    <source>
        <dbReference type="SAM" id="MobiDB-lite"/>
    </source>
</evidence>
<dbReference type="AlphaFoldDB" id="E3MHX5"/>
<evidence type="ECO:0000313" key="3">
    <source>
        <dbReference type="Proteomes" id="UP000008281"/>
    </source>
</evidence>
<dbReference type="HOGENOM" id="CLU_2252553_0_0_1"/>
<dbReference type="EMBL" id="DS268446">
    <property type="protein sequence ID" value="EFP02201.1"/>
    <property type="molecule type" value="Genomic_DNA"/>
</dbReference>
<feature type="compositionally biased region" description="Basic and acidic residues" evidence="1">
    <location>
        <begin position="65"/>
        <end position="89"/>
    </location>
</feature>
<proteinExistence type="predicted"/>
<keyword evidence="3" id="KW-1185">Reference proteome</keyword>
<feature type="region of interest" description="Disordered" evidence="1">
    <location>
        <begin position="65"/>
        <end position="104"/>
    </location>
</feature>
<dbReference type="InParanoid" id="E3MHX5"/>
<dbReference type="STRING" id="31234.E3MHX5"/>
<accession>E3MHX5</accession>
<evidence type="ECO:0000313" key="2">
    <source>
        <dbReference type="EMBL" id="EFP02201.1"/>
    </source>
</evidence>
<organism evidence="3">
    <name type="scientific">Caenorhabditis remanei</name>
    <name type="common">Caenorhabditis vulgaris</name>
    <dbReference type="NCBI Taxonomy" id="31234"/>
    <lineage>
        <taxon>Eukaryota</taxon>
        <taxon>Metazoa</taxon>
        <taxon>Ecdysozoa</taxon>
        <taxon>Nematoda</taxon>
        <taxon>Chromadorea</taxon>
        <taxon>Rhabditida</taxon>
        <taxon>Rhabditina</taxon>
        <taxon>Rhabditomorpha</taxon>
        <taxon>Rhabditoidea</taxon>
        <taxon>Rhabditidae</taxon>
        <taxon>Peloderinae</taxon>
        <taxon>Caenorhabditis</taxon>
    </lineage>
</organism>
<protein>
    <submittedName>
        <fullName evidence="2">Uncharacterized protein</fullName>
    </submittedName>
</protein>
<dbReference type="Proteomes" id="UP000008281">
    <property type="component" value="Unassembled WGS sequence"/>
</dbReference>
<dbReference type="OrthoDB" id="5861797at2759"/>